<reference evidence="1 2" key="1">
    <citation type="journal article" date="2015" name="Proc. Natl. Acad. Sci. U.S.A.">
        <title>The resurrection genome of Boea hygrometrica: A blueprint for survival of dehydration.</title>
        <authorList>
            <person name="Xiao L."/>
            <person name="Yang G."/>
            <person name="Zhang L."/>
            <person name="Yang X."/>
            <person name="Zhao S."/>
            <person name="Ji Z."/>
            <person name="Zhou Q."/>
            <person name="Hu M."/>
            <person name="Wang Y."/>
            <person name="Chen M."/>
            <person name="Xu Y."/>
            <person name="Jin H."/>
            <person name="Xiao X."/>
            <person name="Hu G."/>
            <person name="Bao F."/>
            <person name="Hu Y."/>
            <person name="Wan P."/>
            <person name="Li L."/>
            <person name="Deng X."/>
            <person name="Kuang T."/>
            <person name="Xiang C."/>
            <person name="Zhu J.K."/>
            <person name="Oliver M.J."/>
            <person name="He Y."/>
        </authorList>
    </citation>
    <scope>NUCLEOTIDE SEQUENCE [LARGE SCALE GENOMIC DNA]</scope>
    <source>
        <strain evidence="2">cv. XS01</strain>
    </source>
</reference>
<proteinExistence type="predicted"/>
<keyword evidence="2" id="KW-1185">Reference proteome</keyword>
<evidence type="ECO:0000313" key="1">
    <source>
        <dbReference type="EMBL" id="KZV33881.1"/>
    </source>
</evidence>
<protein>
    <submittedName>
        <fullName evidence="1">Uncharacterized protein</fullName>
    </submittedName>
</protein>
<dbReference type="AlphaFoldDB" id="A0A2Z7BPJ6"/>
<accession>A0A2Z7BPJ6</accession>
<evidence type="ECO:0000313" key="2">
    <source>
        <dbReference type="Proteomes" id="UP000250235"/>
    </source>
</evidence>
<gene>
    <name evidence="1" type="ORF">F511_15494</name>
</gene>
<sequence length="141" mass="16442">MRIRLPELETRICDVKCHVSLVGEHCDVLSMQMDSDLVIYRTTLVRISKWLPFVEWISLRSWLYRLALITRNIIDTLRDRTVMYANHDRLVLAGTIRDTYGIMGSWGDVARRFTMIRWLVQICDIGVAIVVDPRLAVSLNH</sequence>
<dbReference type="EMBL" id="KV005655">
    <property type="protein sequence ID" value="KZV33881.1"/>
    <property type="molecule type" value="Genomic_DNA"/>
</dbReference>
<name>A0A2Z7BPJ6_9LAMI</name>
<organism evidence="1 2">
    <name type="scientific">Dorcoceras hygrometricum</name>
    <dbReference type="NCBI Taxonomy" id="472368"/>
    <lineage>
        <taxon>Eukaryota</taxon>
        <taxon>Viridiplantae</taxon>
        <taxon>Streptophyta</taxon>
        <taxon>Embryophyta</taxon>
        <taxon>Tracheophyta</taxon>
        <taxon>Spermatophyta</taxon>
        <taxon>Magnoliopsida</taxon>
        <taxon>eudicotyledons</taxon>
        <taxon>Gunneridae</taxon>
        <taxon>Pentapetalae</taxon>
        <taxon>asterids</taxon>
        <taxon>lamiids</taxon>
        <taxon>Lamiales</taxon>
        <taxon>Gesneriaceae</taxon>
        <taxon>Didymocarpoideae</taxon>
        <taxon>Trichosporeae</taxon>
        <taxon>Loxocarpinae</taxon>
        <taxon>Dorcoceras</taxon>
    </lineage>
</organism>
<dbReference type="Proteomes" id="UP000250235">
    <property type="component" value="Unassembled WGS sequence"/>
</dbReference>